<comment type="caution">
    <text evidence="2">The sequence shown here is derived from an EMBL/GenBank/DDBJ whole genome shotgun (WGS) entry which is preliminary data.</text>
</comment>
<dbReference type="Proteomes" id="UP001178888">
    <property type="component" value="Unassembled WGS sequence"/>
</dbReference>
<proteinExistence type="predicted"/>
<sequence>MFSWRITKYNPKKREEEGSYLDLEEWTSFSEVGKKVSEEEYLKTESNYLNSITRFMNETGYKKLYLDDLKYALMK</sequence>
<dbReference type="EMBL" id="JAVGVR010000001">
    <property type="protein sequence ID" value="MDQ6597759.1"/>
    <property type="molecule type" value="Genomic_DNA"/>
</dbReference>
<gene>
    <name evidence="2" type="ORF">E2K98_25370</name>
    <name evidence="1" type="ORF">RCG21_15545</name>
</gene>
<dbReference type="RefSeq" id="WP_133339175.1">
    <property type="nucleotide sequence ID" value="NZ_JAVGVR010000001.1"/>
</dbReference>
<name>A0A4R5VJM4_9BACI</name>
<evidence type="ECO:0000313" key="3">
    <source>
        <dbReference type="Proteomes" id="UP000295132"/>
    </source>
</evidence>
<reference evidence="1" key="2">
    <citation type="submission" date="2023-08" db="EMBL/GenBank/DDBJ databases">
        <title>Nitrogen cycling bacteria in agricultural field soils.</title>
        <authorList>
            <person name="Jang J."/>
        </authorList>
    </citation>
    <scope>NUCLEOTIDE SEQUENCE</scope>
    <source>
        <strain evidence="1">PS3-36</strain>
    </source>
</reference>
<evidence type="ECO:0000313" key="4">
    <source>
        <dbReference type="Proteomes" id="UP001178888"/>
    </source>
</evidence>
<accession>A0A4R5VJM4</accession>
<evidence type="ECO:0000313" key="1">
    <source>
        <dbReference type="EMBL" id="MDQ6597759.1"/>
    </source>
</evidence>
<keyword evidence="4" id="KW-1185">Reference proteome</keyword>
<dbReference type="EMBL" id="SMYO01000018">
    <property type="protein sequence ID" value="TDK57385.1"/>
    <property type="molecule type" value="Genomic_DNA"/>
</dbReference>
<organism evidence="2 3">
    <name type="scientific">Bacillus salipaludis</name>
    <dbReference type="NCBI Taxonomy" id="2547811"/>
    <lineage>
        <taxon>Bacteria</taxon>
        <taxon>Bacillati</taxon>
        <taxon>Bacillota</taxon>
        <taxon>Bacilli</taxon>
        <taxon>Bacillales</taxon>
        <taxon>Bacillaceae</taxon>
        <taxon>Bacillus</taxon>
    </lineage>
</organism>
<evidence type="ECO:0000313" key="2">
    <source>
        <dbReference type="EMBL" id="TDK57385.1"/>
    </source>
</evidence>
<dbReference type="Proteomes" id="UP000295132">
    <property type="component" value="Unassembled WGS sequence"/>
</dbReference>
<dbReference type="AlphaFoldDB" id="A0A4R5VJM4"/>
<reference evidence="2 3" key="1">
    <citation type="submission" date="2019-03" db="EMBL/GenBank/DDBJ databases">
        <title>Bacillus niacini sp. nov. a Nicotinate-Metabolizing Mesophile Isolated from Soil.</title>
        <authorList>
            <person name="Zhang G."/>
        </authorList>
    </citation>
    <scope>NUCLEOTIDE SEQUENCE [LARGE SCALE GENOMIC DNA]</scope>
    <source>
        <strain evidence="2 3">WN066</strain>
    </source>
</reference>
<protein>
    <submittedName>
        <fullName evidence="2">Uncharacterized protein</fullName>
    </submittedName>
</protein>